<comment type="caution">
    <text evidence="4">The sequence shown here is derived from an EMBL/GenBank/DDBJ whole genome shotgun (WGS) entry which is preliminary data.</text>
</comment>
<protein>
    <submittedName>
        <fullName evidence="4">ABC transporter ATP-binding protein</fullName>
    </submittedName>
</protein>
<dbReference type="CDD" id="cd03214">
    <property type="entry name" value="ABC_Iron-Siderophores_B12_Hemin"/>
    <property type="match status" value="1"/>
</dbReference>
<dbReference type="Pfam" id="PF00005">
    <property type="entry name" value="ABC_tran"/>
    <property type="match status" value="1"/>
</dbReference>
<feature type="domain" description="ABC transporter" evidence="3">
    <location>
        <begin position="10"/>
        <end position="242"/>
    </location>
</feature>
<dbReference type="InterPro" id="IPR017871">
    <property type="entry name" value="ABC_transporter-like_CS"/>
</dbReference>
<organism evidence="4 5">
    <name type="scientific">Streptomyces glaucosporus</name>
    <dbReference type="NCBI Taxonomy" id="284044"/>
    <lineage>
        <taxon>Bacteria</taxon>
        <taxon>Bacillati</taxon>
        <taxon>Actinomycetota</taxon>
        <taxon>Actinomycetes</taxon>
        <taxon>Kitasatosporales</taxon>
        <taxon>Streptomycetaceae</taxon>
        <taxon>Streptomyces</taxon>
    </lineage>
</organism>
<dbReference type="InterPro" id="IPR003439">
    <property type="entry name" value="ABC_transporter-like_ATP-bd"/>
</dbReference>
<sequence length="279" mass="29061">MSAVTRPAALAAEGVGCAVEGRALLADVGLTARPGETVGLVGPNGSGKTTFLRCVHGALRPTAGRVLVDGADTARLGVKERARRIAVVSQDASGISGLTVREVVAMGRGPHKRFWEQDGPGDARLVAGALRRVGCAGLAERRFEELSGGERQRVLIARALVQEPGLLLLDEPTNHLDIRFQLEVLALVRSLGTTNLLVLHDLNLAAWCCDRLYVLKDGRVAASGPPAEVLTEELLADVYGVRAHVGVHPATGVPNIVYLPAAPPVPPAPPVPSGSPAAP</sequence>
<evidence type="ECO:0000313" key="4">
    <source>
        <dbReference type="EMBL" id="GAA2401514.1"/>
    </source>
</evidence>
<dbReference type="GO" id="GO:0005524">
    <property type="term" value="F:ATP binding"/>
    <property type="evidence" value="ECO:0007669"/>
    <property type="project" value="UniProtKB-KW"/>
</dbReference>
<dbReference type="PROSITE" id="PS50893">
    <property type="entry name" value="ABC_TRANSPORTER_2"/>
    <property type="match status" value="1"/>
</dbReference>
<proteinExistence type="predicted"/>
<dbReference type="SUPFAM" id="SSF52540">
    <property type="entry name" value="P-loop containing nucleoside triphosphate hydrolases"/>
    <property type="match status" value="1"/>
</dbReference>
<dbReference type="RefSeq" id="WP_344631552.1">
    <property type="nucleotide sequence ID" value="NZ_BAAATJ010000013.1"/>
</dbReference>
<evidence type="ECO:0000256" key="1">
    <source>
        <dbReference type="ARBA" id="ARBA00022741"/>
    </source>
</evidence>
<dbReference type="PANTHER" id="PTHR42794">
    <property type="entry name" value="HEMIN IMPORT ATP-BINDING PROTEIN HMUV"/>
    <property type="match status" value="1"/>
</dbReference>
<evidence type="ECO:0000256" key="2">
    <source>
        <dbReference type="ARBA" id="ARBA00022840"/>
    </source>
</evidence>
<dbReference type="InterPro" id="IPR003593">
    <property type="entry name" value="AAA+_ATPase"/>
</dbReference>
<dbReference type="Proteomes" id="UP001500058">
    <property type="component" value="Unassembled WGS sequence"/>
</dbReference>
<dbReference type="PANTHER" id="PTHR42794:SF2">
    <property type="entry name" value="ABC TRANSPORTER ATP-BINDING PROTEIN"/>
    <property type="match status" value="1"/>
</dbReference>
<dbReference type="PROSITE" id="PS00211">
    <property type="entry name" value="ABC_TRANSPORTER_1"/>
    <property type="match status" value="1"/>
</dbReference>
<keyword evidence="1" id="KW-0547">Nucleotide-binding</keyword>
<dbReference type="EMBL" id="BAAATJ010000013">
    <property type="protein sequence ID" value="GAA2401514.1"/>
    <property type="molecule type" value="Genomic_DNA"/>
</dbReference>
<name>A0ABN3ID97_9ACTN</name>
<evidence type="ECO:0000259" key="3">
    <source>
        <dbReference type="PROSITE" id="PS50893"/>
    </source>
</evidence>
<gene>
    <name evidence="4" type="ORF">GCM10010420_30460</name>
</gene>
<dbReference type="Gene3D" id="3.40.50.300">
    <property type="entry name" value="P-loop containing nucleotide triphosphate hydrolases"/>
    <property type="match status" value="1"/>
</dbReference>
<reference evidence="4 5" key="1">
    <citation type="journal article" date="2019" name="Int. J. Syst. Evol. Microbiol.">
        <title>The Global Catalogue of Microorganisms (GCM) 10K type strain sequencing project: providing services to taxonomists for standard genome sequencing and annotation.</title>
        <authorList>
            <consortium name="The Broad Institute Genomics Platform"/>
            <consortium name="The Broad Institute Genome Sequencing Center for Infectious Disease"/>
            <person name="Wu L."/>
            <person name="Ma J."/>
        </authorList>
    </citation>
    <scope>NUCLEOTIDE SEQUENCE [LARGE SCALE GENOMIC DNA]</scope>
    <source>
        <strain evidence="4 5">JCM 6921</strain>
    </source>
</reference>
<keyword evidence="5" id="KW-1185">Reference proteome</keyword>
<accession>A0ABN3ID97</accession>
<dbReference type="InterPro" id="IPR027417">
    <property type="entry name" value="P-loop_NTPase"/>
</dbReference>
<evidence type="ECO:0000313" key="5">
    <source>
        <dbReference type="Proteomes" id="UP001500058"/>
    </source>
</evidence>
<dbReference type="SMART" id="SM00382">
    <property type="entry name" value="AAA"/>
    <property type="match status" value="1"/>
</dbReference>
<keyword evidence="2 4" id="KW-0067">ATP-binding</keyword>